<feature type="region of interest" description="Disordered" evidence="2">
    <location>
        <begin position="83"/>
        <end position="130"/>
    </location>
</feature>
<evidence type="ECO:0000256" key="1">
    <source>
        <dbReference type="SAM" id="Coils"/>
    </source>
</evidence>
<gene>
    <name evidence="3" type="ORF">B0A48_01494</name>
</gene>
<comment type="caution">
    <text evidence="3">The sequence shown here is derived from an EMBL/GenBank/DDBJ whole genome shotgun (WGS) entry which is preliminary data.</text>
</comment>
<keyword evidence="4" id="KW-1185">Reference proteome</keyword>
<dbReference type="AlphaFoldDB" id="A0A1V8TPG5"/>
<feature type="compositionally biased region" description="Basic and acidic residues" evidence="2">
    <location>
        <begin position="93"/>
        <end position="105"/>
    </location>
</feature>
<evidence type="ECO:0000313" key="4">
    <source>
        <dbReference type="Proteomes" id="UP000192596"/>
    </source>
</evidence>
<evidence type="ECO:0000313" key="3">
    <source>
        <dbReference type="EMBL" id="OQO13266.1"/>
    </source>
</evidence>
<dbReference type="EMBL" id="NAJO01000003">
    <property type="protein sequence ID" value="OQO13266.1"/>
    <property type="molecule type" value="Genomic_DNA"/>
</dbReference>
<proteinExistence type="predicted"/>
<dbReference type="Proteomes" id="UP000192596">
    <property type="component" value="Unassembled WGS sequence"/>
</dbReference>
<accession>A0A1V8TPG5</accession>
<evidence type="ECO:0000256" key="2">
    <source>
        <dbReference type="SAM" id="MobiDB-lite"/>
    </source>
</evidence>
<name>A0A1V8TPG5_9PEZI</name>
<feature type="coiled-coil region" evidence="1">
    <location>
        <begin position="154"/>
        <end position="181"/>
    </location>
</feature>
<feature type="compositionally biased region" description="Low complexity" evidence="2">
    <location>
        <begin position="117"/>
        <end position="130"/>
    </location>
</feature>
<dbReference type="InParanoid" id="A0A1V8TPG5"/>
<organism evidence="3 4">
    <name type="scientific">Cryoendolithus antarcticus</name>
    <dbReference type="NCBI Taxonomy" id="1507870"/>
    <lineage>
        <taxon>Eukaryota</taxon>
        <taxon>Fungi</taxon>
        <taxon>Dikarya</taxon>
        <taxon>Ascomycota</taxon>
        <taxon>Pezizomycotina</taxon>
        <taxon>Dothideomycetes</taxon>
        <taxon>Dothideomycetidae</taxon>
        <taxon>Cladosporiales</taxon>
        <taxon>Cladosporiaceae</taxon>
        <taxon>Cryoendolithus</taxon>
    </lineage>
</organism>
<reference evidence="4" key="1">
    <citation type="submission" date="2017-03" db="EMBL/GenBank/DDBJ databases">
        <title>Genomes of endolithic fungi from Antarctica.</title>
        <authorList>
            <person name="Coleine C."/>
            <person name="Masonjones S."/>
            <person name="Stajich J.E."/>
        </authorList>
    </citation>
    <scope>NUCLEOTIDE SEQUENCE [LARGE SCALE GENOMIC DNA]</scope>
    <source>
        <strain evidence="4">CCFEE 5527</strain>
    </source>
</reference>
<sequence>MPYIRPLLDRLLQFVAPYFVREHSVGTVRPPLSAPPNPAGTAGLSTSANRKRRRSTTRERCAIYLASNQVRRRVDSFGRIVRVGQSGASNRPSPDRHVANPDPRRKPLPPPQPRGPVPVQVPQAPPAQSALPTVRIPALIVRGREIIYETHRQWWRARDNNTRLEDQLEALEQQTAEQEGIRDGDDADLIDLRRRVAEARKYGLRLGNNLALGHVRQEVREESFAARTGVTLSATGSVTASQMERTRTELFAEFESDDEEETGTA</sequence>
<feature type="region of interest" description="Disordered" evidence="2">
    <location>
        <begin position="27"/>
        <end position="57"/>
    </location>
</feature>
<keyword evidence="1" id="KW-0175">Coiled coil</keyword>
<protein>
    <submittedName>
        <fullName evidence="3">Uncharacterized protein</fullName>
    </submittedName>
</protein>